<sequence length="68" mass="7762">MIYDAMITLSRPFIAQDLKDMGFTEAKTYRCIKELDNMGLIKRLFLLPRKKGKGNQANGTRAQLWGLA</sequence>
<evidence type="ECO:0008006" key="2">
    <source>
        <dbReference type="Google" id="ProtNLM"/>
    </source>
</evidence>
<name>A0A0F9J099_9ZZZZ</name>
<reference evidence="1" key="1">
    <citation type="journal article" date="2015" name="Nature">
        <title>Complex archaea that bridge the gap between prokaryotes and eukaryotes.</title>
        <authorList>
            <person name="Spang A."/>
            <person name="Saw J.H."/>
            <person name="Jorgensen S.L."/>
            <person name="Zaremba-Niedzwiedzka K."/>
            <person name="Martijn J."/>
            <person name="Lind A.E."/>
            <person name="van Eijk R."/>
            <person name="Schleper C."/>
            <person name="Guy L."/>
            <person name="Ettema T.J."/>
        </authorList>
    </citation>
    <scope>NUCLEOTIDE SEQUENCE</scope>
</reference>
<comment type="caution">
    <text evidence="1">The sequence shown here is derived from an EMBL/GenBank/DDBJ whole genome shotgun (WGS) entry which is preliminary data.</text>
</comment>
<protein>
    <recommendedName>
        <fullName evidence="2">Transcription regulator TrmB N-terminal domain-containing protein</fullName>
    </recommendedName>
</protein>
<gene>
    <name evidence="1" type="ORF">LCGC14_1515720</name>
</gene>
<evidence type="ECO:0000313" key="1">
    <source>
        <dbReference type="EMBL" id="KKM63018.1"/>
    </source>
</evidence>
<accession>A0A0F9J099</accession>
<dbReference type="AlphaFoldDB" id="A0A0F9J099"/>
<organism evidence="1">
    <name type="scientific">marine sediment metagenome</name>
    <dbReference type="NCBI Taxonomy" id="412755"/>
    <lineage>
        <taxon>unclassified sequences</taxon>
        <taxon>metagenomes</taxon>
        <taxon>ecological metagenomes</taxon>
    </lineage>
</organism>
<proteinExistence type="predicted"/>
<dbReference type="EMBL" id="LAZR01011177">
    <property type="protein sequence ID" value="KKM63018.1"/>
    <property type="molecule type" value="Genomic_DNA"/>
</dbReference>